<accession>A0A0R2ASU8</accession>
<dbReference type="InterPro" id="IPR007156">
    <property type="entry name" value="MamQ_LemA"/>
</dbReference>
<evidence type="ECO:0008006" key="9">
    <source>
        <dbReference type="Google" id="ProtNLM"/>
    </source>
</evidence>
<dbReference type="GO" id="GO:0016020">
    <property type="term" value="C:membrane"/>
    <property type="evidence" value="ECO:0007669"/>
    <property type="project" value="UniProtKB-SubCell"/>
</dbReference>
<dbReference type="OrthoDB" id="9804152at2"/>
<dbReference type="PANTHER" id="PTHR34478:SF2">
    <property type="entry name" value="MEMBRANE PROTEIN"/>
    <property type="match status" value="1"/>
</dbReference>
<dbReference type="PATRIC" id="fig|1423781.4.peg.120"/>
<keyword evidence="5 6" id="KW-0472">Membrane</keyword>
<dbReference type="RefSeq" id="WP_056965562.1">
    <property type="nucleotide sequence ID" value="NZ_AYYQ01000001.1"/>
</dbReference>
<protein>
    <recommendedName>
        <fullName evidence="9">LemA family protein</fullName>
    </recommendedName>
</protein>
<reference evidence="7 8" key="1">
    <citation type="journal article" date="2015" name="Genome Announc.">
        <title>Expanding the biotechnology potential of lactobacilli through comparative genomics of 213 strains and associated genera.</title>
        <authorList>
            <person name="Sun Z."/>
            <person name="Harris H.M."/>
            <person name="McCann A."/>
            <person name="Guo C."/>
            <person name="Argimon S."/>
            <person name="Zhang W."/>
            <person name="Yang X."/>
            <person name="Jeffery I.B."/>
            <person name="Cooney J.C."/>
            <person name="Kagawa T.F."/>
            <person name="Liu W."/>
            <person name="Song Y."/>
            <person name="Salvetti E."/>
            <person name="Wrobel A."/>
            <person name="Rasinkangas P."/>
            <person name="Parkhill J."/>
            <person name="Rea M.C."/>
            <person name="O'Sullivan O."/>
            <person name="Ritari J."/>
            <person name="Douillard F.P."/>
            <person name="Paul Ross R."/>
            <person name="Yang R."/>
            <person name="Briner A.E."/>
            <person name="Felis G.E."/>
            <person name="de Vos W.M."/>
            <person name="Barrangou R."/>
            <person name="Klaenhammer T.R."/>
            <person name="Caufield P.W."/>
            <person name="Cui Y."/>
            <person name="Zhang H."/>
            <person name="O'Toole P.W."/>
        </authorList>
    </citation>
    <scope>NUCLEOTIDE SEQUENCE [LARGE SCALE GENOMIC DNA]</scope>
    <source>
        <strain evidence="7 8">DSM 23829</strain>
    </source>
</reference>
<dbReference type="Proteomes" id="UP000052012">
    <property type="component" value="Unassembled WGS sequence"/>
</dbReference>
<dbReference type="InterPro" id="IPR023353">
    <property type="entry name" value="LemA-like_dom_sf"/>
</dbReference>
<evidence type="ECO:0000313" key="7">
    <source>
        <dbReference type="EMBL" id="KRM69952.1"/>
    </source>
</evidence>
<evidence type="ECO:0000256" key="4">
    <source>
        <dbReference type="ARBA" id="ARBA00022989"/>
    </source>
</evidence>
<gene>
    <name evidence="7" type="ORF">FD06_GL000119</name>
</gene>
<comment type="caution">
    <text evidence="7">The sequence shown here is derived from an EMBL/GenBank/DDBJ whole genome shotgun (WGS) entry which is preliminary data.</text>
</comment>
<dbReference type="Gene3D" id="1.20.1440.20">
    <property type="entry name" value="LemA-like domain"/>
    <property type="match status" value="1"/>
</dbReference>
<sequence>MVNTATPFYRKKSFISLIVAILIVIIIASGFIRTSNKLATKEQDVEAQLGQVQTVLQRRADLIPNLVNAVKGQQKQEKEVYGEISKARTEYYNSQKKYSDSNNTNDKVKALDEQSKSLNVLVGSIKEAYPNLASSNTMHDLIVQMEGTENRISVERNKYNRVAREYNNQVVKFPGSIVAGMTGHQKINYFSADTSAQKAPSVNF</sequence>
<evidence type="ECO:0000256" key="1">
    <source>
        <dbReference type="ARBA" id="ARBA00004167"/>
    </source>
</evidence>
<organism evidence="7 8">
    <name type="scientific">Apilactobacillus ozensis DSM 23829 = JCM 17196</name>
    <dbReference type="NCBI Taxonomy" id="1423781"/>
    <lineage>
        <taxon>Bacteria</taxon>
        <taxon>Bacillati</taxon>
        <taxon>Bacillota</taxon>
        <taxon>Bacilli</taxon>
        <taxon>Lactobacillales</taxon>
        <taxon>Lactobacillaceae</taxon>
        <taxon>Apilactobacillus</taxon>
    </lineage>
</organism>
<evidence type="ECO:0000256" key="3">
    <source>
        <dbReference type="ARBA" id="ARBA00022692"/>
    </source>
</evidence>
<name>A0A0R2ASU8_9LACO</name>
<dbReference type="EMBL" id="AYYQ01000001">
    <property type="protein sequence ID" value="KRM69952.1"/>
    <property type="molecule type" value="Genomic_DNA"/>
</dbReference>
<keyword evidence="4 6" id="KW-1133">Transmembrane helix</keyword>
<feature type="transmembrane region" description="Helical" evidence="6">
    <location>
        <begin position="14"/>
        <end position="32"/>
    </location>
</feature>
<evidence type="ECO:0000256" key="2">
    <source>
        <dbReference type="ARBA" id="ARBA00008854"/>
    </source>
</evidence>
<evidence type="ECO:0000256" key="6">
    <source>
        <dbReference type="SAM" id="Phobius"/>
    </source>
</evidence>
<dbReference type="Pfam" id="PF04011">
    <property type="entry name" value="LemA"/>
    <property type="match status" value="1"/>
</dbReference>
<dbReference type="SUPFAM" id="SSF140478">
    <property type="entry name" value="LemA-like"/>
    <property type="match status" value="1"/>
</dbReference>
<dbReference type="STRING" id="1423781.FD06_GL000119"/>
<dbReference type="AlphaFoldDB" id="A0A0R2ASU8"/>
<proteinExistence type="inferred from homology"/>
<evidence type="ECO:0000313" key="8">
    <source>
        <dbReference type="Proteomes" id="UP000052012"/>
    </source>
</evidence>
<comment type="similarity">
    <text evidence="2">Belongs to the LemA family.</text>
</comment>
<keyword evidence="8" id="KW-1185">Reference proteome</keyword>
<dbReference type="PANTHER" id="PTHR34478">
    <property type="entry name" value="PROTEIN LEMA"/>
    <property type="match status" value="1"/>
</dbReference>
<keyword evidence="3 6" id="KW-0812">Transmembrane</keyword>
<comment type="subcellular location">
    <subcellularLocation>
        <location evidence="1">Membrane</location>
        <topology evidence="1">Single-pass membrane protein</topology>
    </subcellularLocation>
</comment>
<evidence type="ECO:0000256" key="5">
    <source>
        <dbReference type="ARBA" id="ARBA00023136"/>
    </source>
</evidence>